<proteinExistence type="predicted"/>
<keyword evidence="3" id="KW-1185">Reference proteome</keyword>
<dbReference type="AlphaFoldDB" id="A0A5D0MJL8"/>
<dbReference type="Proteomes" id="UP000324143">
    <property type="component" value="Unassembled WGS sequence"/>
</dbReference>
<comment type="caution">
    <text evidence="2">The sequence shown here is derived from an EMBL/GenBank/DDBJ whole genome shotgun (WGS) entry which is preliminary data.</text>
</comment>
<reference evidence="2" key="1">
    <citation type="submission" date="2019-08" db="EMBL/GenBank/DDBJ databases">
        <title>Genomic characterization of a novel candidate phylum (ARYD3) from a high temperature, high salinity tertiary oil reservoir in north central Oklahoma, USA.</title>
        <authorList>
            <person name="Youssef N.H."/>
            <person name="Yadav A."/>
            <person name="Elshahed M.S."/>
        </authorList>
    </citation>
    <scope>NUCLEOTIDE SEQUENCE [LARGE SCALE GENOMIC DNA]</scope>
    <source>
        <strain evidence="2">ARYD3</strain>
    </source>
</reference>
<keyword evidence="1" id="KW-0472">Membrane</keyword>
<evidence type="ECO:0000256" key="1">
    <source>
        <dbReference type="SAM" id="Phobius"/>
    </source>
</evidence>
<organism evidence="2 3">
    <name type="scientific">Candidatus Mcinerneyibacterium aminivorans</name>
    <dbReference type="NCBI Taxonomy" id="2703815"/>
    <lineage>
        <taxon>Bacteria</taxon>
        <taxon>Candidatus Macinerneyibacteriota</taxon>
        <taxon>Candidatus Mcinerneyibacteria</taxon>
        <taxon>Candidatus Mcinerneyibacteriales</taxon>
        <taxon>Candidatus Mcinerneyibacteriaceae</taxon>
        <taxon>Candidatus Mcinerneyibacterium</taxon>
    </lineage>
</organism>
<sequence>MLRKNWKLKKNPYYVLALTLIVIVGIFLVDRLSNKNLRLKPHYPFQNYENVKKITLIINNHQYIIDDAKVISKLQNLKCFLTDKKLTIDNKNKIIINNDTFYIGLSRGLFDISIFKHNNKIFSCSENILKIMEVQKQIENQKENN</sequence>
<name>A0A5D0MJL8_9BACT</name>
<feature type="transmembrane region" description="Helical" evidence="1">
    <location>
        <begin position="12"/>
        <end position="29"/>
    </location>
</feature>
<accession>A0A5D0MJL8</accession>
<evidence type="ECO:0000313" key="3">
    <source>
        <dbReference type="Proteomes" id="UP000324143"/>
    </source>
</evidence>
<evidence type="ECO:0000313" key="2">
    <source>
        <dbReference type="EMBL" id="TYB31630.1"/>
    </source>
</evidence>
<protein>
    <submittedName>
        <fullName evidence="2">Uncharacterized protein</fullName>
    </submittedName>
</protein>
<keyword evidence="1" id="KW-0812">Transmembrane</keyword>
<gene>
    <name evidence="2" type="ORF">FXF47_03265</name>
</gene>
<keyword evidence="1" id="KW-1133">Transmembrane helix</keyword>
<dbReference type="EMBL" id="VSIX01000032">
    <property type="protein sequence ID" value="TYB31630.1"/>
    <property type="molecule type" value="Genomic_DNA"/>
</dbReference>